<name>A0A843UGS5_COLES</name>
<sequence>MAKMIKDLKKENMSLKSKCEEKDFSLVKLLSERDSMKKELNKVTKQKEKLESLCRSLQAERKQNLIKTDPTKEKPSDDVVGLQFPRVS</sequence>
<dbReference type="EMBL" id="NMUH01000643">
    <property type="protein sequence ID" value="MQL82591.1"/>
    <property type="molecule type" value="Genomic_DNA"/>
</dbReference>
<evidence type="ECO:0000313" key="3">
    <source>
        <dbReference type="EMBL" id="MQL82591.1"/>
    </source>
</evidence>
<dbReference type="Proteomes" id="UP000652761">
    <property type="component" value="Unassembled WGS sequence"/>
</dbReference>
<evidence type="ECO:0000313" key="4">
    <source>
        <dbReference type="Proteomes" id="UP000652761"/>
    </source>
</evidence>
<feature type="compositionally biased region" description="Basic and acidic residues" evidence="2">
    <location>
        <begin position="61"/>
        <end position="77"/>
    </location>
</feature>
<comment type="caution">
    <text evidence="3">The sequence shown here is derived from an EMBL/GenBank/DDBJ whole genome shotgun (WGS) entry which is preliminary data.</text>
</comment>
<dbReference type="GO" id="GO:0019905">
    <property type="term" value="F:syntaxin binding"/>
    <property type="evidence" value="ECO:0007669"/>
    <property type="project" value="InterPro"/>
</dbReference>
<organism evidence="3 4">
    <name type="scientific">Colocasia esculenta</name>
    <name type="common">Wild taro</name>
    <name type="synonym">Arum esculentum</name>
    <dbReference type="NCBI Taxonomy" id="4460"/>
    <lineage>
        <taxon>Eukaryota</taxon>
        <taxon>Viridiplantae</taxon>
        <taxon>Streptophyta</taxon>
        <taxon>Embryophyta</taxon>
        <taxon>Tracheophyta</taxon>
        <taxon>Spermatophyta</taxon>
        <taxon>Magnoliopsida</taxon>
        <taxon>Liliopsida</taxon>
        <taxon>Araceae</taxon>
        <taxon>Aroideae</taxon>
        <taxon>Colocasieae</taxon>
        <taxon>Colocasia</taxon>
    </lineage>
</organism>
<evidence type="ECO:0000256" key="2">
    <source>
        <dbReference type="SAM" id="MobiDB-lite"/>
    </source>
</evidence>
<proteinExistence type="inferred from homology"/>
<keyword evidence="4" id="KW-1185">Reference proteome</keyword>
<dbReference type="InterPro" id="IPR026183">
    <property type="entry name" value="Taxilin_fam"/>
</dbReference>
<gene>
    <name evidence="3" type="ORF">Taro_015078</name>
</gene>
<comment type="similarity">
    <text evidence="1">Belongs to the taxilin family.</text>
</comment>
<reference evidence="3" key="1">
    <citation type="submission" date="2017-07" db="EMBL/GenBank/DDBJ databases">
        <title>Taro Niue Genome Assembly and Annotation.</title>
        <authorList>
            <person name="Atibalentja N."/>
            <person name="Keating K."/>
            <person name="Fields C.J."/>
        </authorList>
    </citation>
    <scope>NUCLEOTIDE SEQUENCE</scope>
    <source>
        <strain evidence="3">Niue_2</strain>
        <tissue evidence="3">Leaf</tissue>
    </source>
</reference>
<dbReference type="PANTHER" id="PTHR16127">
    <property type="entry name" value="TAXILIN"/>
    <property type="match status" value="1"/>
</dbReference>
<dbReference type="Pfam" id="PF09728">
    <property type="entry name" value="Taxilin"/>
    <property type="match status" value="1"/>
</dbReference>
<evidence type="ECO:0000256" key="1">
    <source>
        <dbReference type="ARBA" id="ARBA00009550"/>
    </source>
</evidence>
<dbReference type="AlphaFoldDB" id="A0A843UGS5"/>
<feature type="region of interest" description="Disordered" evidence="2">
    <location>
        <begin position="61"/>
        <end position="88"/>
    </location>
</feature>
<dbReference type="PANTHER" id="PTHR16127:SF13">
    <property type="entry name" value="GH01188P"/>
    <property type="match status" value="1"/>
</dbReference>
<dbReference type="OrthoDB" id="425555at2759"/>
<protein>
    <submittedName>
        <fullName evidence="3">Uncharacterized protein</fullName>
    </submittedName>
</protein>
<accession>A0A843UGS5</accession>